<evidence type="ECO:0000256" key="3">
    <source>
        <dbReference type="ARBA" id="ARBA00023002"/>
    </source>
</evidence>
<dbReference type="Gene3D" id="2.60.120.330">
    <property type="entry name" value="B-lactam Antibiotic, Isopenicillin N Synthase, Chain"/>
    <property type="match status" value="1"/>
</dbReference>
<protein>
    <recommendedName>
        <fullName evidence="6">Fe2OG dioxygenase domain-containing protein</fullName>
    </recommendedName>
</protein>
<dbReference type="PANTHER" id="PTHR47991">
    <property type="entry name" value="OXOGLUTARATE/IRON-DEPENDENT DIOXYGENASE"/>
    <property type="match status" value="1"/>
</dbReference>
<keyword evidence="3 5" id="KW-0560">Oxidoreductase</keyword>
<evidence type="ECO:0000256" key="5">
    <source>
        <dbReference type="RuleBase" id="RU003682"/>
    </source>
</evidence>
<name>A0A5P1FDN3_ASPOF</name>
<dbReference type="GO" id="GO:0046872">
    <property type="term" value="F:metal ion binding"/>
    <property type="evidence" value="ECO:0007669"/>
    <property type="project" value="UniProtKB-KW"/>
</dbReference>
<dbReference type="InterPro" id="IPR050295">
    <property type="entry name" value="Plant_2OG-oxidoreductases"/>
</dbReference>
<dbReference type="Proteomes" id="UP000243459">
    <property type="component" value="Chromosome 3"/>
</dbReference>
<dbReference type="InterPro" id="IPR027443">
    <property type="entry name" value="IPNS-like_sf"/>
</dbReference>
<dbReference type="InterPro" id="IPR044861">
    <property type="entry name" value="IPNS-like_FE2OG_OXY"/>
</dbReference>
<dbReference type="FunFam" id="2.60.120.330:FF:000079">
    <property type="entry name" value="Protein SRG1"/>
    <property type="match status" value="1"/>
</dbReference>
<evidence type="ECO:0000256" key="1">
    <source>
        <dbReference type="ARBA" id="ARBA00008056"/>
    </source>
</evidence>
<gene>
    <name evidence="7" type="ORF">A4U43_C03F8720</name>
</gene>
<keyword evidence="8" id="KW-1185">Reference proteome</keyword>
<evidence type="ECO:0000256" key="2">
    <source>
        <dbReference type="ARBA" id="ARBA00022723"/>
    </source>
</evidence>
<evidence type="ECO:0000313" key="8">
    <source>
        <dbReference type="Proteomes" id="UP000243459"/>
    </source>
</evidence>
<keyword evidence="2 5" id="KW-0479">Metal-binding</keyword>
<proteinExistence type="inferred from homology"/>
<dbReference type="Gramene" id="ONK74650">
    <property type="protein sequence ID" value="ONK74650"/>
    <property type="gene ID" value="A4U43_C03F8720"/>
</dbReference>
<dbReference type="SUPFAM" id="SSF51197">
    <property type="entry name" value="Clavaminate synthase-like"/>
    <property type="match status" value="1"/>
</dbReference>
<evidence type="ECO:0000313" key="7">
    <source>
        <dbReference type="EMBL" id="ONK74650.1"/>
    </source>
</evidence>
<evidence type="ECO:0000259" key="6">
    <source>
        <dbReference type="PROSITE" id="PS51471"/>
    </source>
</evidence>
<dbReference type="AlphaFoldDB" id="A0A5P1FDN3"/>
<comment type="similarity">
    <text evidence="1 5">Belongs to the iron/ascorbate-dependent oxidoreductase family.</text>
</comment>
<sequence>MSSETRPDISRGAKHLVDNFPCLSTVPDGCVLSREALSEPVAFGSVPVIDVGGLEDPTRRVRTVEEIARACEEWGFFVAINHGVDSPLMEMMLQLVAKFFELPFEEKMIYSSSDEACPVLYGSNLSSDKGMHARHWRDYLRHFGRPFNNNTCELWPTNPSEYREVTKTYLEEVWKLAMKLAGAISEGLGLDSNYMERVFGEGSQIVACNYYPKCPQPDLTLGVSAHTDRGGITILMENDVEGLQVRYRGKWVPVPHVAGSYLVNIGDCVEIMSNGKFKSVEHRAVVNKRRERIAVAIGNGPGYDVIVKPISELISKASKGPSHEPILFKDIRFKEYTTAEMKE</sequence>
<dbReference type="Pfam" id="PF14226">
    <property type="entry name" value="DIOX_N"/>
    <property type="match status" value="1"/>
</dbReference>
<accession>A0A5P1FDN3</accession>
<dbReference type="InterPro" id="IPR005123">
    <property type="entry name" value="Oxoglu/Fe-dep_dioxygenase_dom"/>
</dbReference>
<keyword evidence="4 5" id="KW-0408">Iron</keyword>
<dbReference type="Pfam" id="PF03171">
    <property type="entry name" value="2OG-FeII_Oxy"/>
    <property type="match status" value="1"/>
</dbReference>
<dbReference type="InterPro" id="IPR026992">
    <property type="entry name" value="DIOX_N"/>
</dbReference>
<evidence type="ECO:0000256" key="4">
    <source>
        <dbReference type="ARBA" id="ARBA00023004"/>
    </source>
</evidence>
<feature type="domain" description="Fe2OG dioxygenase" evidence="6">
    <location>
        <begin position="202"/>
        <end position="301"/>
    </location>
</feature>
<reference evidence="8" key="1">
    <citation type="journal article" date="2017" name="Nat. Commun.">
        <title>The asparagus genome sheds light on the origin and evolution of a young Y chromosome.</title>
        <authorList>
            <person name="Harkess A."/>
            <person name="Zhou J."/>
            <person name="Xu C."/>
            <person name="Bowers J.E."/>
            <person name="Van der Hulst R."/>
            <person name="Ayyampalayam S."/>
            <person name="Mercati F."/>
            <person name="Riccardi P."/>
            <person name="McKain M.R."/>
            <person name="Kakrana A."/>
            <person name="Tang H."/>
            <person name="Ray J."/>
            <person name="Groenendijk J."/>
            <person name="Arikit S."/>
            <person name="Mathioni S.M."/>
            <person name="Nakano M."/>
            <person name="Shan H."/>
            <person name="Telgmann-Rauber A."/>
            <person name="Kanno A."/>
            <person name="Yue Z."/>
            <person name="Chen H."/>
            <person name="Li W."/>
            <person name="Chen Y."/>
            <person name="Xu X."/>
            <person name="Zhang Y."/>
            <person name="Luo S."/>
            <person name="Chen H."/>
            <person name="Gao J."/>
            <person name="Mao Z."/>
            <person name="Pires J.C."/>
            <person name="Luo M."/>
            <person name="Kudrna D."/>
            <person name="Wing R.A."/>
            <person name="Meyers B.C."/>
            <person name="Yi K."/>
            <person name="Kong H."/>
            <person name="Lavrijsen P."/>
            <person name="Sunseri F."/>
            <person name="Falavigna A."/>
            <person name="Ye Y."/>
            <person name="Leebens-Mack J.H."/>
            <person name="Chen G."/>
        </authorList>
    </citation>
    <scope>NUCLEOTIDE SEQUENCE [LARGE SCALE GENOMIC DNA]</scope>
    <source>
        <strain evidence="8">cv. DH0086</strain>
    </source>
</reference>
<dbReference type="GO" id="GO:0016491">
    <property type="term" value="F:oxidoreductase activity"/>
    <property type="evidence" value="ECO:0007669"/>
    <property type="project" value="UniProtKB-KW"/>
</dbReference>
<dbReference type="OMA" id="RRCERNS"/>
<dbReference type="PROSITE" id="PS51471">
    <property type="entry name" value="FE2OG_OXY"/>
    <property type="match status" value="1"/>
</dbReference>
<organism evidence="7 8">
    <name type="scientific">Asparagus officinalis</name>
    <name type="common">Garden asparagus</name>
    <dbReference type="NCBI Taxonomy" id="4686"/>
    <lineage>
        <taxon>Eukaryota</taxon>
        <taxon>Viridiplantae</taxon>
        <taxon>Streptophyta</taxon>
        <taxon>Embryophyta</taxon>
        <taxon>Tracheophyta</taxon>
        <taxon>Spermatophyta</taxon>
        <taxon>Magnoliopsida</taxon>
        <taxon>Liliopsida</taxon>
        <taxon>Asparagales</taxon>
        <taxon>Asparagaceae</taxon>
        <taxon>Asparagoideae</taxon>
        <taxon>Asparagus</taxon>
    </lineage>
</organism>
<dbReference type="EMBL" id="CM007383">
    <property type="protein sequence ID" value="ONK74650.1"/>
    <property type="molecule type" value="Genomic_DNA"/>
</dbReference>